<evidence type="ECO:0000313" key="2">
    <source>
        <dbReference type="EMBL" id="RSZ33523.1"/>
    </source>
</evidence>
<accession>A0ABY0A3E1</accession>
<name>A0ABY0A3E1_9BURK</name>
<protein>
    <submittedName>
        <fullName evidence="2">Uncharacterized protein</fullName>
    </submittedName>
</protein>
<organism evidence="2 3">
    <name type="scientific">Variovorax beijingensis</name>
    <dbReference type="NCBI Taxonomy" id="2496117"/>
    <lineage>
        <taxon>Bacteria</taxon>
        <taxon>Pseudomonadati</taxon>
        <taxon>Pseudomonadota</taxon>
        <taxon>Betaproteobacteria</taxon>
        <taxon>Burkholderiales</taxon>
        <taxon>Comamonadaceae</taxon>
        <taxon>Variovorax</taxon>
    </lineage>
</organism>
<feature type="region of interest" description="Disordered" evidence="1">
    <location>
        <begin position="62"/>
        <end position="92"/>
    </location>
</feature>
<sequence length="92" mass="10527">MTSIRHIAVYVEEPEPGWFQWVLIEAASDLSTWSELKRAERWESSYKDAMAKGLLALQELTADLDRGPRTEPRKPKEKSSGFGFGFELPKLD</sequence>
<feature type="compositionally biased region" description="Basic and acidic residues" evidence="1">
    <location>
        <begin position="63"/>
        <end position="79"/>
    </location>
</feature>
<dbReference type="EMBL" id="RXFQ01000011">
    <property type="protein sequence ID" value="RSZ33523.1"/>
    <property type="molecule type" value="Genomic_DNA"/>
</dbReference>
<evidence type="ECO:0000256" key="1">
    <source>
        <dbReference type="SAM" id="MobiDB-lite"/>
    </source>
</evidence>
<reference evidence="2 3" key="1">
    <citation type="submission" date="2018-12" db="EMBL/GenBank/DDBJ databases">
        <title>The genome sequences of strain 502.</title>
        <authorList>
            <person name="Gao J."/>
            <person name="Sun J."/>
        </authorList>
    </citation>
    <scope>NUCLEOTIDE SEQUENCE [LARGE SCALE GENOMIC DNA]</scope>
    <source>
        <strain evidence="2 3">502</strain>
    </source>
</reference>
<keyword evidence="3" id="KW-1185">Reference proteome</keyword>
<evidence type="ECO:0000313" key="3">
    <source>
        <dbReference type="Proteomes" id="UP000271137"/>
    </source>
</evidence>
<proteinExistence type="predicted"/>
<comment type="caution">
    <text evidence="2">The sequence shown here is derived from an EMBL/GenBank/DDBJ whole genome shotgun (WGS) entry which is preliminary data.</text>
</comment>
<dbReference type="Proteomes" id="UP000271137">
    <property type="component" value="Unassembled WGS sequence"/>
</dbReference>
<gene>
    <name evidence="2" type="ORF">EJO66_20200</name>
</gene>